<protein>
    <recommendedName>
        <fullName evidence="3">Transmembrane protein</fullName>
    </recommendedName>
</protein>
<dbReference type="HOGENOM" id="CLU_1698918_0_0_1"/>
<evidence type="ECO:0000313" key="1">
    <source>
        <dbReference type="EMBL" id="CAK60847.1"/>
    </source>
</evidence>
<proteinExistence type="predicted"/>
<sequence>MYYVNLQFLLDYSITIFKLECLIRLQLVKMLLDDNFEFRQLVEYAFRRNSQTLSKIFTVGLGQKTRKTKQINIYPQNLAAFSINILNSHNFLQLIELDVQEDFLNQSIMIYSSIKQIKFISCLKSLMNMFTIFVRSQSQSIHKHRIYLIYIKLII</sequence>
<dbReference type="RefSeq" id="XP_001428245.1">
    <property type="nucleotide sequence ID" value="XM_001428208.1"/>
</dbReference>
<dbReference type="InParanoid" id="A0BQN0"/>
<dbReference type="EMBL" id="CT868009">
    <property type="protein sequence ID" value="CAK60847.1"/>
    <property type="molecule type" value="Genomic_DNA"/>
</dbReference>
<dbReference type="GeneID" id="5014029"/>
<dbReference type="Proteomes" id="UP000000600">
    <property type="component" value="Unassembled WGS sequence"/>
</dbReference>
<dbReference type="KEGG" id="ptm:GSPATT00031076001"/>
<accession>A0BQN0</accession>
<name>A0BQN0_PARTE</name>
<evidence type="ECO:0008006" key="3">
    <source>
        <dbReference type="Google" id="ProtNLM"/>
    </source>
</evidence>
<dbReference type="AlphaFoldDB" id="A0BQN0"/>
<organism evidence="1 2">
    <name type="scientific">Paramecium tetraurelia</name>
    <dbReference type="NCBI Taxonomy" id="5888"/>
    <lineage>
        <taxon>Eukaryota</taxon>
        <taxon>Sar</taxon>
        <taxon>Alveolata</taxon>
        <taxon>Ciliophora</taxon>
        <taxon>Intramacronucleata</taxon>
        <taxon>Oligohymenophorea</taxon>
        <taxon>Peniculida</taxon>
        <taxon>Parameciidae</taxon>
        <taxon>Paramecium</taxon>
    </lineage>
</organism>
<evidence type="ECO:0000313" key="2">
    <source>
        <dbReference type="Proteomes" id="UP000000600"/>
    </source>
</evidence>
<gene>
    <name evidence="1" type="ORF">GSPATT00031076001</name>
</gene>
<reference evidence="1 2" key="1">
    <citation type="journal article" date="2006" name="Nature">
        <title>Global trends of whole-genome duplications revealed by the ciliate Paramecium tetraurelia.</title>
        <authorList>
            <consortium name="Genoscope"/>
            <person name="Aury J.-M."/>
            <person name="Jaillon O."/>
            <person name="Duret L."/>
            <person name="Noel B."/>
            <person name="Jubin C."/>
            <person name="Porcel B.M."/>
            <person name="Segurens B."/>
            <person name="Daubin V."/>
            <person name="Anthouard V."/>
            <person name="Aiach N."/>
            <person name="Arnaiz O."/>
            <person name="Billaut A."/>
            <person name="Beisson J."/>
            <person name="Blanc I."/>
            <person name="Bouhouche K."/>
            <person name="Camara F."/>
            <person name="Duharcourt S."/>
            <person name="Guigo R."/>
            <person name="Gogendeau D."/>
            <person name="Katinka M."/>
            <person name="Keller A.-M."/>
            <person name="Kissmehl R."/>
            <person name="Klotz C."/>
            <person name="Koll F."/>
            <person name="Le Moue A."/>
            <person name="Lepere C."/>
            <person name="Malinsky S."/>
            <person name="Nowacki M."/>
            <person name="Nowak J.K."/>
            <person name="Plattner H."/>
            <person name="Poulain J."/>
            <person name="Ruiz F."/>
            <person name="Serrano V."/>
            <person name="Zagulski M."/>
            <person name="Dessen P."/>
            <person name="Betermier M."/>
            <person name="Weissenbach J."/>
            <person name="Scarpelli C."/>
            <person name="Schachter V."/>
            <person name="Sperling L."/>
            <person name="Meyer E."/>
            <person name="Cohen J."/>
            <person name="Wincker P."/>
        </authorList>
    </citation>
    <scope>NUCLEOTIDE SEQUENCE [LARGE SCALE GENOMIC DNA]</scope>
    <source>
        <strain evidence="1 2">Stock d4-2</strain>
    </source>
</reference>
<keyword evidence="2" id="KW-1185">Reference proteome</keyword>